<dbReference type="Proteomes" id="UP000823891">
    <property type="component" value="Unassembled WGS sequence"/>
</dbReference>
<evidence type="ECO:0000313" key="6">
    <source>
        <dbReference type="EMBL" id="HJC22447.1"/>
    </source>
</evidence>
<dbReference type="AlphaFoldDB" id="A0A9D2NBL9"/>
<dbReference type="Gene3D" id="1.10.10.60">
    <property type="entry name" value="Homeodomain-like"/>
    <property type="match status" value="2"/>
</dbReference>
<evidence type="ECO:0000256" key="2">
    <source>
        <dbReference type="ARBA" id="ARBA00023125"/>
    </source>
</evidence>
<keyword evidence="3" id="KW-0804">Transcription</keyword>
<feature type="transmembrane region" description="Helical" evidence="4">
    <location>
        <begin position="301"/>
        <end position="324"/>
    </location>
</feature>
<feature type="transmembrane region" description="Helical" evidence="4">
    <location>
        <begin position="22"/>
        <end position="41"/>
    </location>
</feature>
<dbReference type="PANTHER" id="PTHR43280">
    <property type="entry name" value="ARAC-FAMILY TRANSCRIPTIONAL REGULATOR"/>
    <property type="match status" value="1"/>
</dbReference>
<dbReference type="EMBL" id="DWWS01000012">
    <property type="protein sequence ID" value="HJC22447.1"/>
    <property type="molecule type" value="Genomic_DNA"/>
</dbReference>
<organism evidence="6 7">
    <name type="scientific">Candidatus Eisenbergiella merdavium</name>
    <dbReference type="NCBI Taxonomy" id="2838551"/>
    <lineage>
        <taxon>Bacteria</taxon>
        <taxon>Bacillati</taxon>
        <taxon>Bacillota</taxon>
        <taxon>Clostridia</taxon>
        <taxon>Lachnospirales</taxon>
        <taxon>Lachnospiraceae</taxon>
        <taxon>Eisenbergiella</taxon>
    </lineage>
</organism>
<reference evidence="6" key="2">
    <citation type="submission" date="2021-04" db="EMBL/GenBank/DDBJ databases">
        <authorList>
            <person name="Gilroy R."/>
        </authorList>
    </citation>
    <scope>NUCLEOTIDE SEQUENCE</scope>
    <source>
        <strain evidence="6">USAMLcec2-132</strain>
    </source>
</reference>
<accession>A0A9D2NBL9</accession>
<comment type="caution">
    <text evidence="6">The sequence shown here is derived from an EMBL/GenBank/DDBJ whole genome shotgun (WGS) entry which is preliminary data.</text>
</comment>
<dbReference type="Pfam" id="PF12833">
    <property type="entry name" value="HTH_18"/>
    <property type="match status" value="1"/>
</dbReference>
<dbReference type="InterPro" id="IPR009057">
    <property type="entry name" value="Homeodomain-like_sf"/>
</dbReference>
<dbReference type="PROSITE" id="PS00041">
    <property type="entry name" value="HTH_ARAC_FAMILY_1"/>
    <property type="match status" value="1"/>
</dbReference>
<name>A0A9D2NBL9_9FIRM</name>
<evidence type="ECO:0000259" key="5">
    <source>
        <dbReference type="PROSITE" id="PS01124"/>
    </source>
</evidence>
<dbReference type="GO" id="GO:0003700">
    <property type="term" value="F:DNA-binding transcription factor activity"/>
    <property type="evidence" value="ECO:0007669"/>
    <property type="project" value="InterPro"/>
</dbReference>
<keyword evidence="4" id="KW-1133">Transmembrane helix</keyword>
<sequence>MTRQLFHGRREQKKTRLFWQQLLSYGSVLLLPLLICSIYYYHSYGALRQRILSNQRLVLENSAQEINAAFRDAINLGSHLQINKYTAALSSGKSTPGSNPYMDRYYLKKDLASLQVSNSLIQQISLYFPSSDYIVNASSVYTFPMLSYMESQSDLLSAGDWELIFQALEQSRIICYASETEGFVTVAQTILTNISGNPSAILCIQLDKTSLLDRLQGQLLADVSPVFALIGQDSVFLATGDTDLRLSSLPLEEFFGDRHELSTYTVKGEDSLIVDSFPLQISGTALISITRMAEYRSQTKPLLMVMLFTILFCILAGIAVITYYSRKNYEPVSRILQFIQKTDGPLEADKNEYHLIMKILTQSRNEIERQKDLLKNNYLQKILSGEIEFSQIPDHVAEQFSINLSFDRVCVVSLFIEKTGDLDGPDSPLDLTVFTIENVFRELLQEVFTDQYFCVRRQKISVLLNVPSSCPHPLEQIEALTKRLLDFLQNSFRLSLRAGISLLFQKEQIPDAYLQADTALEYQKLSDAGRICCYCSIPQEQSISSIPLNTSEYVTNLVVTGNQGQILDYFRAIEKNLDHLSWADAKSCYYFFYQATARLQLYCQTHYGFQTEALDFLKESFFSQSLPSALSQTRQAYLEAAMEISEMKKSASPDRWGQDIRRFIDNNYFDANINLNTVAEHFRLSPSYLSRKFKEQYQKSVVDYLYEVRIANSLTLLKETDLKIADIAQMTGFVDSSAFIRIFRRLQGITPGKYKEKAASSDSEGH</sequence>
<dbReference type="InterPro" id="IPR018060">
    <property type="entry name" value="HTH_AraC"/>
</dbReference>
<reference evidence="6" key="1">
    <citation type="journal article" date="2021" name="PeerJ">
        <title>Extensive microbial diversity within the chicken gut microbiome revealed by metagenomics and culture.</title>
        <authorList>
            <person name="Gilroy R."/>
            <person name="Ravi A."/>
            <person name="Getino M."/>
            <person name="Pursley I."/>
            <person name="Horton D.L."/>
            <person name="Alikhan N.F."/>
            <person name="Baker D."/>
            <person name="Gharbi K."/>
            <person name="Hall N."/>
            <person name="Watson M."/>
            <person name="Adriaenssens E.M."/>
            <person name="Foster-Nyarko E."/>
            <person name="Jarju S."/>
            <person name="Secka A."/>
            <person name="Antonio M."/>
            <person name="Oren A."/>
            <person name="Chaudhuri R.R."/>
            <person name="La Ragione R."/>
            <person name="Hildebrand F."/>
            <person name="Pallen M.J."/>
        </authorList>
    </citation>
    <scope>NUCLEOTIDE SEQUENCE</scope>
    <source>
        <strain evidence="6">USAMLcec2-132</strain>
    </source>
</reference>
<keyword evidence="1" id="KW-0805">Transcription regulation</keyword>
<dbReference type="GO" id="GO:0043565">
    <property type="term" value="F:sequence-specific DNA binding"/>
    <property type="evidence" value="ECO:0007669"/>
    <property type="project" value="InterPro"/>
</dbReference>
<dbReference type="SUPFAM" id="SSF46689">
    <property type="entry name" value="Homeodomain-like"/>
    <property type="match status" value="1"/>
</dbReference>
<dbReference type="PROSITE" id="PS01124">
    <property type="entry name" value="HTH_ARAC_FAMILY_2"/>
    <property type="match status" value="1"/>
</dbReference>
<evidence type="ECO:0000313" key="7">
    <source>
        <dbReference type="Proteomes" id="UP000823891"/>
    </source>
</evidence>
<dbReference type="PANTHER" id="PTHR43280:SF2">
    <property type="entry name" value="HTH-TYPE TRANSCRIPTIONAL REGULATOR EXSA"/>
    <property type="match status" value="1"/>
</dbReference>
<evidence type="ECO:0000256" key="4">
    <source>
        <dbReference type="SAM" id="Phobius"/>
    </source>
</evidence>
<dbReference type="InterPro" id="IPR020449">
    <property type="entry name" value="Tscrpt_reg_AraC-type_HTH"/>
</dbReference>
<dbReference type="SMART" id="SM00342">
    <property type="entry name" value="HTH_ARAC"/>
    <property type="match status" value="1"/>
</dbReference>
<keyword evidence="4" id="KW-0812">Transmembrane</keyword>
<keyword evidence="2" id="KW-0238">DNA-binding</keyword>
<proteinExistence type="predicted"/>
<gene>
    <name evidence="6" type="ORF">H9761_01930</name>
</gene>
<dbReference type="InterPro" id="IPR018062">
    <property type="entry name" value="HTH_AraC-typ_CS"/>
</dbReference>
<evidence type="ECO:0000256" key="3">
    <source>
        <dbReference type="ARBA" id="ARBA00023163"/>
    </source>
</evidence>
<evidence type="ECO:0000256" key="1">
    <source>
        <dbReference type="ARBA" id="ARBA00023015"/>
    </source>
</evidence>
<feature type="domain" description="HTH araC/xylS-type" evidence="5">
    <location>
        <begin position="658"/>
        <end position="757"/>
    </location>
</feature>
<dbReference type="PRINTS" id="PR00032">
    <property type="entry name" value="HTHARAC"/>
</dbReference>
<protein>
    <submittedName>
        <fullName evidence="6">Helix-turn-helix domain-containing protein</fullName>
    </submittedName>
</protein>
<keyword evidence="4" id="KW-0472">Membrane</keyword>